<keyword evidence="5" id="KW-0808">Transferase</keyword>
<keyword evidence="5 7" id="KW-0418">Kinase</keyword>
<dbReference type="InterPro" id="IPR027417">
    <property type="entry name" value="P-loop_NTPase"/>
</dbReference>
<evidence type="ECO:0000256" key="4">
    <source>
        <dbReference type="ARBA" id="ARBA00022993"/>
    </source>
</evidence>
<dbReference type="EC" id="2.7.1.24" evidence="5 6"/>
<feature type="binding site" evidence="5">
    <location>
        <begin position="10"/>
        <end position="15"/>
    </location>
    <ligand>
        <name>ATP</name>
        <dbReference type="ChEBI" id="CHEBI:30616"/>
    </ligand>
</feature>
<comment type="pathway">
    <text evidence="5">Cofactor biosynthesis; coenzyme A biosynthesis; CoA from (R)-pantothenate: step 5/5.</text>
</comment>
<dbReference type="OrthoDB" id="9812943at2"/>
<protein>
    <recommendedName>
        <fullName evidence="5 6">Dephospho-CoA kinase</fullName>
        <ecNumber evidence="5 6">2.7.1.24</ecNumber>
    </recommendedName>
    <alternativeName>
        <fullName evidence="5">Dephosphocoenzyme A kinase</fullName>
    </alternativeName>
</protein>
<dbReference type="GO" id="GO:0005524">
    <property type="term" value="F:ATP binding"/>
    <property type="evidence" value="ECO:0007669"/>
    <property type="project" value="UniProtKB-UniRule"/>
</dbReference>
<evidence type="ECO:0000313" key="7">
    <source>
        <dbReference type="EMBL" id="PYZ93725.1"/>
    </source>
</evidence>
<accession>A0A323TW05</accession>
<dbReference type="FunFam" id="3.40.50.300:FF:000485">
    <property type="entry name" value="Dephospho-CoA kinase CAB5"/>
    <property type="match status" value="1"/>
</dbReference>
<comment type="catalytic activity">
    <reaction evidence="5">
        <text>3'-dephospho-CoA + ATP = ADP + CoA + H(+)</text>
        <dbReference type="Rhea" id="RHEA:18245"/>
        <dbReference type="ChEBI" id="CHEBI:15378"/>
        <dbReference type="ChEBI" id="CHEBI:30616"/>
        <dbReference type="ChEBI" id="CHEBI:57287"/>
        <dbReference type="ChEBI" id="CHEBI:57328"/>
        <dbReference type="ChEBI" id="CHEBI:456216"/>
        <dbReference type="EC" id="2.7.1.24"/>
    </reaction>
</comment>
<dbReference type="CDD" id="cd02022">
    <property type="entry name" value="DPCK"/>
    <property type="match status" value="1"/>
</dbReference>
<dbReference type="GO" id="GO:0015937">
    <property type="term" value="P:coenzyme A biosynthetic process"/>
    <property type="evidence" value="ECO:0007669"/>
    <property type="project" value="UniProtKB-UniRule"/>
</dbReference>
<dbReference type="AlphaFoldDB" id="A0A323TW05"/>
<dbReference type="PANTHER" id="PTHR10695">
    <property type="entry name" value="DEPHOSPHO-COA KINASE-RELATED"/>
    <property type="match status" value="1"/>
</dbReference>
<comment type="subcellular location">
    <subcellularLocation>
        <location evidence="5">Cytoplasm</location>
    </subcellularLocation>
</comment>
<dbReference type="UniPathway" id="UPA00241">
    <property type="reaction ID" value="UER00356"/>
</dbReference>
<keyword evidence="2 5" id="KW-0547">Nucleotide-binding</keyword>
<keyword evidence="4 5" id="KW-0173">Coenzyme A biosynthesis</keyword>
<dbReference type="Pfam" id="PF01121">
    <property type="entry name" value="CoaE"/>
    <property type="match status" value="1"/>
</dbReference>
<keyword evidence="5" id="KW-0963">Cytoplasm</keyword>
<dbReference type="HAMAP" id="MF_00376">
    <property type="entry name" value="Dephospho_CoA_kinase"/>
    <property type="match status" value="1"/>
</dbReference>
<proteinExistence type="inferred from homology"/>
<dbReference type="Proteomes" id="UP000248214">
    <property type="component" value="Unassembled WGS sequence"/>
</dbReference>
<dbReference type="RefSeq" id="WP_110609757.1">
    <property type="nucleotide sequence ID" value="NZ_PDOD01000002.1"/>
</dbReference>
<gene>
    <name evidence="5" type="primary">coaE</name>
    <name evidence="7" type="ORF">CR194_11260</name>
</gene>
<dbReference type="GO" id="GO:0005737">
    <property type="term" value="C:cytoplasm"/>
    <property type="evidence" value="ECO:0007669"/>
    <property type="project" value="UniProtKB-SubCell"/>
</dbReference>
<organism evidence="7 8">
    <name type="scientific">Salipaludibacillus keqinensis</name>
    <dbReference type="NCBI Taxonomy" id="2045207"/>
    <lineage>
        <taxon>Bacteria</taxon>
        <taxon>Bacillati</taxon>
        <taxon>Bacillota</taxon>
        <taxon>Bacilli</taxon>
        <taxon>Bacillales</taxon>
        <taxon>Bacillaceae</taxon>
    </lineage>
</organism>
<name>A0A323TW05_9BACI</name>
<dbReference type="GO" id="GO:0004140">
    <property type="term" value="F:dephospho-CoA kinase activity"/>
    <property type="evidence" value="ECO:0007669"/>
    <property type="project" value="UniProtKB-UniRule"/>
</dbReference>
<dbReference type="InterPro" id="IPR001977">
    <property type="entry name" value="Depp_CoAkinase"/>
</dbReference>
<keyword evidence="3 5" id="KW-0067">ATP-binding</keyword>
<dbReference type="Gene3D" id="3.40.50.300">
    <property type="entry name" value="P-loop containing nucleotide triphosphate hydrolases"/>
    <property type="match status" value="1"/>
</dbReference>
<dbReference type="PROSITE" id="PS51219">
    <property type="entry name" value="DPCK"/>
    <property type="match status" value="1"/>
</dbReference>
<dbReference type="EMBL" id="PDOD01000002">
    <property type="protein sequence ID" value="PYZ93725.1"/>
    <property type="molecule type" value="Genomic_DNA"/>
</dbReference>
<comment type="function">
    <text evidence="5">Catalyzes the phosphorylation of the 3'-hydroxyl group of dephosphocoenzyme A to form coenzyme A.</text>
</comment>
<evidence type="ECO:0000313" key="8">
    <source>
        <dbReference type="Proteomes" id="UP000248214"/>
    </source>
</evidence>
<evidence type="ECO:0000256" key="6">
    <source>
        <dbReference type="NCBIfam" id="TIGR00152"/>
    </source>
</evidence>
<sequence>MIIGLTGGIASGKSTVSTMLKNEGIPVVDADIVAREVVEPGRSPYLKIVDHFGSTILHEDRTINREKLGKIVFESEKERTVLNQIVHPAVREEMRLQAAEWQKKGHQLIVMDIPLLIESELLHMVDEVLLVYVSPRIQLDRLRTRNNFSIEEANQRIDSQLPIDEKKKFASYVINNEGTLEETRNQVIHLLNEWKKEC</sequence>
<dbReference type="SUPFAM" id="SSF52540">
    <property type="entry name" value="P-loop containing nucleoside triphosphate hydrolases"/>
    <property type="match status" value="1"/>
</dbReference>
<comment type="caution">
    <text evidence="7">The sequence shown here is derived from an EMBL/GenBank/DDBJ whole genome shotgun (WGS) entry which is preliminary data.</text>
</comment>
<evidence type="ECO:0000256" key="2">
    <source>
        <dbReference type="ARBA" id="ARBA00022741"/>
    </source>
</evidence>
<evidence type="ECO:0000256" key="3">
    <source>
        <dbReference type="ARBA" id="ARBA00022840"/>
    </source>
</evidence>
<dbReference type="PANTHER" id="PTHR10695:SF46">
    <property type="entry name" value="BIFUNCTIONAL COENZYME A SYNTHASE-RELATED"/>
    <property type="match status" value="1"/>
</dbReference>
<keyword evidence="8" id="KW-1185">Reference proteome</keyword>
<dbReference type="NCBIfam" id="TIGR00152">
    <property type="entry name" value="dephospho-CoA kinase"/>
    <property type="match status" value="1"/>
</dbReference>
<evidence type="ECO:0000256" key="5">
    <source>
        <dbReference type="HAMAP-Rule" id="MF_00376"/>
    </source>
</evidence>
<reference evidence="7 8" key="1">
    <citation type="submission" date="2017-10" db="EMBL/GenBank/DDBJ databases">
        <title>Bacillus sp. nov., a halophilic bacterium isolated from a Keqin Lake.</title>
        <authorList>
            <person name="Wang H."/>
        </authorList>
    </citation>
    <scope>NUCLEOTIDE SEQUENCE [LARGE SCALE GENOMIC DNA]</scope>
    <source>
        <strain evidence="7 8">KQ-12</strain>
    </source>
</reference>
<evidence type="ECO:0000256" key="1">
    <source>
        <dbReference type="ARBA" id="ARBA00009018"/>
    </source>
</evidence>
<comment type="similarity">
    <text evidence="1 5">Belongs to the CoaE family.</text>
</comment>